<dbReference type="InterPro" id="IPR036890">
    <property type="entry name" value="HATPase_C_sf"/>
</dbReference>
<dbReference type="EC" id="2.7.13.3" evidence="2"/>
<feature type="domain" description="Histidine kinase" evidence="10">
    <location>
        <begin position="797"/>
        <end position="1033"/>
    </location>
</feature>
<evidence type="ECO:0000259" key="11">
    <source>
        <dbReference type="PROSITE" id="PS50110"/>
    </source>
</evidence>
<dbReference type="Gene3D" id="3.30.565.10">
    <property type="entry name" value="Histidine kinase-like ATPase, C-terminal domain"/>
    <property type="match status" value="1"/>
</dbReference>
<dbReference type="RefSeq" id="WP_168884092.1">
    <property type="nucleotide sequence ID" value="NZ_JABAIL010000006.1"/>
</dbReference>
<dbReference type="GO" id="GO:0000155">
    <property type="term" value="F:phosphorelay sensor kinase activity"/>
    <property type="evidence" value="ECO:0007669"/>
    <property type="project" value="InterPro"/>
</dbReference>
<dbReference type="PROSITE" id="PS50109">
    <property type="entry name" value="HIS_KIN"/>
    <property type="match status" value="1"/>
</dbReference>
<evidence type="ECO:0000256" key="4">
    <source>
        <dbReference type="ARBA" id="ARBA00023015"/>
    </source>
</evidence>
<dbReference type="Gene3D" id="1.10.10.60">
    <property type="entry name" value="Homeodomain-like"/>
    <property type="match status" value="2"/>
</dbReference>
<dbReference type="PANTHER" id="PTHR43547:SF2">
    <property type="entry name" value="HYBRID SIGNAL TRANSDUCTION HISTIDINE KINASE C"/>
    <property type="match status" value="1"/>
</dbReference>
<dbReference type="Pfam" id="PF07495">
    <property type="entry name" value="Y_Y_Y"/>
    <property type="match status" value="1"/>
</dbReference>
<dbReference type="SMART" id="SM00448">
    <property type="entry name" value="REC"/>
    <property type="match status" value="1"/>
</dbReference>
<dbReference type="SMART" id="SM00387">
    <property type="entry name" value="HATPase_c"/>
    <property type="match status" value="1"/>
</dbReference>
<dbReference type="Pfam" id="PF02518">
    <property type="entry name" value="HATPase_c"/>
    <property type="match status" value="1"/>
</dbReference>
<dbReference type="InterPro" id="IPR015943">
    <property type="entry name" value="WD40/YVTN_repeat-like_dom_sf"/>
</dbReference>
<dbReference type="InterPro" id="IPR004358">
    <property type="entry name" value="Sig_transdc_His_kin-like_C"/>
</dbReference>
<protein>
    <recommendedName>
        <fullName evidence="2">histidine kinase</fullName>
        <ecNumber evidence="2">2.7.13.3</ecNumber>
    </recommendedName>
</protein>
<comment type="caution">
    <text evidence="12">The sequence shown here is derived from an EMBL/GenBank/DDBJ whole genome shotgun (WGS) entry which is preliminary data.</text>
</comment>
<dbReference type="GO" id="GO:0003700">
    <property type="term" value="F:DNA-binding transcription factor activity"/>
    <property type="evidence" value="ECO:0007669"/>
    <property type="project" value="InterPro"/>
</dbReference>
<dbReference type="SUPFAM" id="SSF52172">
    <property type="entry name" value="CheY-like"/>
    <property type="match status" value="1"/>
</dbReference>
<dbReference type="Proteomes" id="UP000585050">
    <property type="component" value="Unassembled WGS sequence"/>
</dbReference>
<comment type="catalytic activity">
    <reaction evidence="1">
        <text>ATP + protein L-histidine = ADP + protein N-phospho-L-histidine.</text>
        <dbReference type="EC" id="2.7.13.3"/>
    </reaction>
</comment>
<dbReference type="SMART" id="SM00388">
    <property type="entry name" value="HisKA"/>
    <property type="match status" value="1"/>
</dbReference>
<dbReference type="SUPFAM" id="SSF63829">
    <property type="entry name" value="Calcium-dependent phosphotriesterase"/>
    <property type="match status" value="2"/>
</dbReference>
<dbReference type="InterPro" id="IPR011110">
    <property type="entry name" value="Reg_prop"/>
</dbReference>
<dbReference type="InterPro" id="IPR018062">
    <property type="entry name" value="HTH_AraC-typ_CS"/>
</dbReference>
<keyword evidence="13" id="KW-1185">Reference proteome</keyword>
<evidence type="ECO:0000256" key="6">
    <source>
        <dbReference type="ARBA" id="ARBA00023163"/>
    </source>
</evidence>
<sequence length="1327" mass="153281">MEKFTGSVTNIIQDKEGYLWFTSWDGLYKFDGYEITVFGERNYQPLLDKKIATIMEHSNGQLWIGTDNNGIFIYDKKSDSFEHLTQNSESARTLDIQRITSFSEDDYGNVWIGTQGNGLVFYNISDKLFTEYTQKEFGSIFNAQLFQDLVVSVHYDANGYIWFGTMQGLGCMDIKTKEVFLLSGKEYIGVYSIYQTEDNDIWCSNMQGLFTVSFKNKSLQGEIITELISNKKSYIKKSYSDEDRLWFMTANQIYAIDLKTKQLQDVEEFKTNTSFSAIFEDRAGVLWVGTHFGVYSLDLFKKPIQPLLNEIIDPVAAIEEIDQKIWLGTIDGKLYYEKDKTITGASNYVQHQHRFEQITGIAEYDNSTWVSTAGKGVVHLDNTSAKIIHQYTTQKEIVNLFVMSVAKSNYDNSLWIGFWDSGISYYDKELDRFASLNTGKGRELLSMPIVKIYPEKEGELWIGTRGKGLWNVKYNKDYVITDVEQFNVQTPTMNTSLISDIVEKDHKTLLVATENGLFEFIKNRKSFSQKNVPAKLLKATISSIVKTPNNKIWGTTLTNAFEWKDGNYFTYSTEDGLLNERYYNKSKKLTSKGNILLGGEKGVDMLKVPDFIENPYKVEPVISRFYLNEREIHPQEKIDAKVILKDEINKTEELFLTHDQNSFSFYLSTLNYSKGEKKVFRYILENLDKEWVQTTEDKHIISYNGLMPGKYQLKIKAANVDGIWSDEVKTLTINISPIWYKSTLAYIFYLVMFIGLITYIMMWWRRKVHKANEEKYEHLKMRDEKVEYERKVNFFTNLSHELRTPLTLVLGPIEQIAKNNTVQSALQEPLGIAYRNAQRLLRLTDQLMFLTKSQHGQMHLNIKLENTNTVIKDATDAFKHIAKRKKINYTINFLDTLQENIYLDKVMLEAVMYNILSNAFKYNVDNGGVWVNVSTVDFESIQNKLYNYTGNAPSKYSNRYLSVEIKDSGIGINKEDIEIIFDRFYQVKSNTDTGSGIGLAFSKSIIEAMKGIIYVESELSLGSKFTLYIPSDDDFYSSEEKKNESSELVSKLLYSETEKLEFVKKSNEEVVSEKVDKEELILIVEKSNEIREYIASILEKEYKIMYAENGLDAYEKMLKYYPSLVISEIYLEGLDGLQLSGKIKSGEKTKNTPIILLSSNPDTQERIKALEAGADSFIAKPFSPKHMEVRVNQLLKSRSNILSSDKTSKKTKKKTNQKAEISFEDQTRKIIERNISEAEFSVPELAKEMDMSNIQFYRKMKAETGMPPVEFVRNIRLQKALELLKTSELNISEIAYEVGFNDPQYFRKSFKKQFGQTPTQYRKPIKN</sequence>
<dbReference type="PROSITE" id="PS50110">
    <property type="entry name" value="RESPONSE_REGULATORY"/>
    <property type="match status" value="1"/>
</dbReference>
<dbReference type="InterPro" id="IPR013783">
    <property type="entry name" value="Ig-like_fold"/>
</dbReference>
<feature type="domain" description="HTH araC/xylS-type" evidence="9">
    <location>
        <begin position="1225"/>
        <end position="1324"/>
    </location>
</feature>
<keyword evidence="5" id="KW-0238">DNA-binding</keyword>
<evidence type="ECO:0000313" key="13">
    <source>
        <dbReference type="Proteomes" id="UP000585050"/>
    </source>
</evidence>
<evidence type="ECO:0000256" key="7">
    <source>
        <dbReference type="PROSITE-ProRule" id="PRU00169"/>
    </source>
</evidence>
<reference evidence="12 13" key="1">
    <citation type="submission" date="2020-04" db="EMBL/GenBank/DDBJ databases">
        <title>Flammeovirga sp. SR4, a novel species isolated from seawater.</title>
        <authorList>
            <person name="Wang X."/>
        </authorList>
    </citation>
    <scope>NUCLEOTIDE SEQUENCE [LARGE SCALE GENOMIC DNA]</scope>
    <source>
        <strain evidence="12 13">SR4</strain>
    </source>
</reference>
<dbReference type="FunFam" id="2.60.40.10:FF:000791">
    <property type="entry name" value="Two-component system sensor histidine kinase/response regulator"/>
    <property type="match status" value="1"/>
</dbReference>
<evidence type="ECO:0000259" key="10">
    <source>
        <dbReference type="PROSITE" id="PS50109"/>
    </source>
</evidence>
<evidence type="ECO:0000259" key="9">
    <source>
        <dbReference type="PROSITE" id="PS01124"/>
    </source>
</evidence>
<dbReference type="SUPFAM" id="SSF55874">
    <property type="entry name" value="ATPase domain of HSP90 chaperone/DNA topoisomerase II/histidine kinase"/>
    <property type="match status" value="1"/>
</dbReference>
<keyword evidence="8" id="KW-0472">Membrane</keyword>
<dbReference type="InterPro" id="IPR001789">
    <property type="entry name" value="Sig_transdc_resp-reg_receiver"/>
</dbReference>
<organism evidence="12 13">
    <name type="scientific">Flammeovirga agarivorans</name>
    <dbReference type="NCBI Taxonomy" id="2726742"/>
    <lineage>
        <taxon>Bacteria</taxon>
        <taxon>Pseudomonadati</taxon>
        <taxon>Bacteroidota</taxon>
        <taxon>Cytophagia</taxon>
        <taxon>Cytophagales</taxon>
        <taxon>Flammeovirgaceae</taxon>
        <taxon>Flammeovirga</taxon>
    </lineage>
</organism>
<dbReference type="Pfam" id="PF00512">
    <property type="entry name" value="HisKA"/>
    <property type="match status" value="1"/>
</dbReference>
<dbReference type="Gene3D" id="1.10.287.130">
    <property type="match status" value="1"/>
</dbReference>
<dbReference type="PANTHER" id="PTHR43547">
    <property type="entry name" value="TWO-COMPONENT HISTIDINE KINASE"/>
    <property type="match status" value="1"/>
</dbReference>
<dbReference type="SUPFAM" id="SSF46689">
    <property type="entry name" value="Homeodomain-like"/>
    <property type="match status" value="1"/>
</dbReference>
<evidence type="ECO:0000256" key="1">
    <source>
        <dbReference type="ARBA" id="ARBA00000085"/>
    </source>
</evidence>
<dbReference type="Gene3D" id="3.40.50.2300">
    <property type="match status" value="1"/>
</dbReference>
<dbReference type="InterPro" id="IPR009057">
    <property type="entry name" value="Homeodomain-like_sf"/>
</dbReference>
<dbReference type="InterPro" id="IPR018060">
    <property type="entry name" value="HTH_AraC"/>
</dbReference>
<dbReference type="InterPro" id="IPR036097">
    <property type="entry name" value="HisK_dim/P_sf"/>
</dbReference>
<dbReference type="PROSITE" id="PS01124">
    <property type="entry name" value="HTH_ARAC_FAMILY_2"/>
    <property type="match status" value="1"/>
</dbReference>
<dbReference type="PROSITE" id="PS00041">
    <property type="entry name" value="HTH_ARAC_FAMILY_1"/>
    <property type="match status" value="1"/>
</dbReference>
<dbReference type="InterPro" id="IPR011006">
    <property type="entry name" value="CheY-like_superfamily"/>
</dbReference>
<dbReference type="InterPro" id="IPR003661">
    <property type="entry name" value="HisK_dim/P_dom"/>
</dbReference>
<proteinExistence type="predicted"/>
<keyword evidence="8" id="KW-1133">Transmembrane helix</keyword>
<dbReference type="GO" id="GO:0043565">
    <property type="term" value="F:sequence-specific DNA binding"/>
    <property type="evidence" value="ECO:0007669"/>
    <property type="project" value="InterPro"/>
</dbReference>
<evidence type="ECO:0000256" key="5">
    <source>
        <dbReference type="ARBA" id="ARBA00023125"/>
    </source>
</evidence>
<dbReference type="InterPro" id="IPR005467">
    <property type="entry name" value="His_kinase_dom"/>
</dbReference>
<keyword evidence="3" id="KW-0597">Phosphoprotein</keyword>
<dbReference type="SUPFAM" id="SSF47384">
    <property type="entry name" value="Homodimeric domain of signal transducing histidine kinase"/>
    <property type="match status" value="1"/>
</dbReference>
<feature type="domain" description="Response regulatory" evidence="11">
    <location>
        <begin position="1080"/>
        <end position="1195"/>
    </location>
</feature>
<dbReference type="Pfam" id="PF07494">
    <property type="entry name" value="Reg_prop"/>
    <property type="match status" value="2"/>
</dbReference>
<dbReference type="Gene3D" id="2.60.40.10">
    <property type="entry name" value="Immunoglobulins"/>
    <property type="match status" value="1"/>
</dbReference>
<keyword evidence="4" id="KW-0805">Transcription regulation</keyword>
<dbReference type="InterPro" id="IPR003594">
    <property type="entry name" value="HATPase_dom"/>
</dbReference>
<dbReference type="CDD" id="cd00082">
    <property type="entry name" value="HisKA"/>
    <property type="match status" value="1"/>
</dbReference>
<dbReference type="Gene3D" id="2.130.10.10">
    <property type="entry name" value="YVTN repeat-like/Quinoprotein amine dehydrogenase"/>
    <property type="match status" value="3"/>
</dbReference>
<dbReference type="InterPro" id="IPR011123">
    <property type="entry name" value="Y_Y_Y"/>
</dbReference>
<evidence type="ECO:0000256" key="8">
    <source>
        <dbReference type="SAM" id="Phobius"/>
    </source>
</evidence>
<name>A0A7X8SNB2_9BACT</name>
<dbReference type="Pfam" id="PF12833">
    <property type="entry name" value="HTH_18"/>
    <property type="match status" value="1"/>
</dbReference>
<keyword evidence="8" id="KW-0812">Transmembrane</keyword>
<comment type="caution">
    <text evidence="7">Lacks conserved residue(s) required for the propagation of feature annotation.</text>
</comment>
<dbReference type="PRINTS" id="PR00344">
    <property type="entry name" value="BCTRLSENSOR"/>
</dbReference>
<dbReference type="EMBL" id="JABAIL010000006">
    <property type="protein sequence ID" value="NLR93381.1"/>
    <property type="molecule type" value="Genomic_DNA"/>
</dbReference>
<keyword evidence="6" id="KW-0804">Transcription</keyword>
<dbReference type="Pfam" id="PF00072">
    <property type="entry name" value="Response_reg"/>
    <property type="match status" value="1"/>
</dbReference>
<feature type="transmembrane region" description="Helical" evidence="8">
    <location>
        <begin position="744"/>
        <end position="764"/>
    </location>
</feature>
<gene>
    <name evidence="12" type="ORF">HGP29_19450</name>
</gene>
<evidence type="ECO:0000313" key="12">
    <source>
        <dbReference type="EMBL" id="NLR93381.1"/>
    </source>
</evidence>
<dbReference type="SMART" id="SM00342">
    <property type="entry name" value="HTH_ARAC"/>
    <property type="match status" value="1"/>
</dbReference>
<evidence type="ECO:0000256" key="3">
    <source>
        <dbReference type="ARBA" id="ARBA00022553"/>
    </source>
</evidence>
<evidence type="ECO:0000256" key="2">
    <source>
        <dbReference type="ARBA" id="ARBA00012438"/>
    </source>
</evidence>
<accession>A0A7X8SNB2</accession>